<evidence type="ECO:0000313" key="1">
    <source>
        <dbReference type="EMBL" id="KAI4320155.1"/>
    </source>
</evidence>
<reference evidence="2" key="1">
    <citation type="journal article" date="2023" name="Front. Plant Sci.">
        <title>Chromosomal-level genome assembly of Melastoma candidum provides insights into trichome evolution.</title>
        <authorList>
            <person name="Zhong Y."/>
            <person name="Wu W."/>
            <person name="Sun C."/>
            <person name="Zou P."/>
            <person name="Liu Y."/>
            <person name="Dai S."/>
            <person name="Zhou R."/>
        </authorList>
    </citation>
    <scope>NUCLEOTIDE SEQUENCE [LARGE SCALE GENOMIC DNA]</scope>
</reference>
<comment type="caution">
    <text evidence="1">The sequence shown here is derived from an EMBL/GenBank/DDBJ whole genome shotgun (WGS) entry which is preliminary data.</text>
</comment>
<proteinExistence type="predicted"/>
<gene>
    <name evidence="1" type="ORF">MLD38_033662</name>
</gene>
<organism evidence="1 2">
    <name type="scientific">Melastoma candidum</name>
    <dbReference type="NCBI Taxonomy" id="119954"/>
    <lineage>
        <taxon>Eukaryota</taxon>
        <taxon>Viridiplantae</taxon>
        <taxon>Streptophyta</taxon>
        <taxon>Embryophyta</taxon>
        <taxon>Tracheophyta</taxon>
        <taxon>Spermatophyta</taxon>
        <taxon>Magnoliopsida</taxon>
        <taxon>eudicotyledons</taxon>
        <taxon>Gunneridae</taxon>
        <taxon>Pentapetalae</taxon>
        <taxon>rosids</taxon>
        <taxon>malvids</taxon>
        <taxon>Myrtales</taxon>
        <taxon>Melastomataceae</taxon>
        <taxon>Melastomatoideae</taxon>
        <taxon>Melastomateae</taxon>
        <taxon>Melastoma</taxon>
    </lineage>
</organism>
<evidence type="ECO:0000313" key="2">
    <source>
        <dbReference type="Proteomes" id="UP001057402"/>
    </source>
</evidence>
<sequence length="205" mass="22582">MALSSQLHRTLKPFRALSSTIVHRLSSAATAQFQSSDPSSSSNSFVFSSPNDEAGAEKNDDVIFLKAHKKSSSSSVSDGHSVSMPTSFMTGSIIGKRFYKEVTTRVADDGNGWSVMFDYRTLKTTTKRPLKLPTLVLAKAVAAEWEYQQNDGIRPFTMPLMRLCLQVEKIDPLLDWVKSEFGVKPIPYTSIFGGIGSNRCNGCCR</sequence>
<dbReference type="Proteomes" id="UP001057402">
    <property type="component" value="Chromosome 10"/>
</dbReference>
<protein>
    <submittedName>
        <fullName evidence="1">Uncharacterized protein</fullName>
    </submittedName>
</protein>
<name>A0ACB9M7L9_9MYRT</name>
<accession>A0ACB9M7L9</accession>
<dbReference type="EMBL" id="CM042889">
    <property type="protein sequence ID" value="KAI4320155.1"/>
    <property type="molecule type" value="Genomic_DNA"/>
</dbReference>
<keyword evidence="2" id="KW-1185">Reference proteome</keyword>